<evidence type="ECO:0000256" key="2">
    <source>
        <dbReference type="ARBA" id="ARBA00022964"/>
    </source>
</evidence>
<dbReference type="Pfam" id="PF05118">
    <property type="entry name" value="Asp_Arg_Hydrox"/>
    <property type="match status" value="1"/>
</dbReference>
<dbReference type="InterPro" id="IPR007803">
    <property type="entry name" value="Asp/Arg/Pro-Hydrxlase"/>
</dbReference>
<keyword evidence="6" id="KW-1185">Reference proteome</keyword>
<dbReference type="OrthoDB" id="438431at2759"/>
<evidence type="ECO:0000313" key="6">
    <source>
        <dbReference type="Proteomes" id="UP000009170"/>
    </source>
</evidence>
<reference evidence="6" key="1">
    <citation type="journal article" date="2006" name="Proc. Natl. Acad. Sci. U.S.A.">
        <title>Genome analysis of the smallest free-living eukaryote Ostreococcus tauri unveils many unique features.</title>
        <authorList>
            <person name="Derelle E."/>
            <person name="Ferraz C."/>
            <person name="Rombauts S."/>
            <person name="Rouze P."/>
            <person name="Worden A.Z."/>
            <person name="Robbens S."/>
            <person name="Partensky F."/>
            <person name="Degroeve S."/>
            <person name="Echeynie S."/>
            <person name="Cooke R."/>
            <person name="Saeys Y."/>
            <person name="Wuyts J."/>
            <person name="Jabbari K."/>
            <person name="Bowler C."/>
            <person name="Panaud O."/>
            <person name="Piegu B."/>
            <person name="Ball S.G."/>
            <person name="Ral J.-P."/>
            <person name="Bouget F.-Y."/>
            <person name="Piganeau G."/>
            <person name="De Baets B."/>
            <person name="Picard A."/>
            <person name="Delseny M."/>
            <person name="Demaille J."/>
            <person name="Van de Peer Y."/>
            <person name="Moreau H."/>
        </authorList>
    </citation>
    <scope>NUCLEOTIDE SEQUENCE [LARGE SCALE GENOMIC DNA]</scope>
    <source>
        <strain evidence="6">OTTH 0595 / CCAP 157/2 / RCC745</strain>
    </source>
</reference>
<reference evidence="5 6" key="2">
    <citation type="journal article" date="2014" name="BMC Genomics">
        <title>An improved genome of the model marine alga Ostreococcus tauri unfolds by assessing Illumina de novo assemblies.</title>
        <authorList>
            <person name="Blanc-Mathieu R."/>
            <person name="Verhelst B."/>
            <person name="Derelle E."/>
            <person name="Rombauts S."/>
            <person name="Bouget F.Y."/>
            <person name="Carre I."/>
            <person name="Chateau A."/>
            <person name="Eyre-Walker A."/>
            <person name="Grimsley N."/>
            <person name="Moreau H."/>
            <person name="Piegu B."/>
            <person name="Rivals E."/>
            <person name="Schackwitz W."/>
            <person name="Van de Peer Y."/>
            <person name="Piganeau G."/>
        </authorList>
    </citation>
    <scope>NUCLEOTIDE SEQUENCE [LARGE SCALE GENOMIC DNA]</scope>
    <source>
        <strain evidence="6">OTTH 0595 / CCAP 157/2 / RCC745</strain>
    </source>
</reference>
<sequence length="333" mass="36972">MISLGACPKIHVSCRIGYVRARKRAFGTRVTAHNPGVGDVSRIHDAMRARYGKTSQRVLDSLAFAATGQEYTRFHPGKGLQKASSYIEGLSAKPFHDVSDLDYEWLRGLERDYPVILDELVSALTNPQLSTFGNRIWAAAAREEAVAYGPDWKTLVLQDRCVWDETNASLFPKTVEILKNHNVPSVEAFFARQAPSTGIKPHSDYTNFILTSHLGLDVPEGQCWMKVGEFKKDWVNGGGMIVDTSFVHSTANESDSKTRYVLIIRFWHPELTLAERQALQFLFEALDDPSDEGIALAIRTASRREATLKSSSGSAKKGCAEHRSLGLLSKGMK</sequence>
<dbReference type="Gene3D" id="2.60.120.330">
    <property type="entry name" value="B-lactam Antibiotic, Isopenicillin N Synthase, Chain"/>
    <property type="match status" value="1"/>
</dbReference>
<dbReference type="KEGG" id="ota:OT_ostta02g00210"/>
<protein>
    <submittedName>
        <fullName evidence="5">Aspartyl/Asparaginyl beta-hydroxylase</fullName>
    </submittedName>
</protein>
<evidence type="ECO:0000256" key="3">
    <source>
        <dbReference type="ARBA" id="ARBA00023002"/>
    </source>
</evidence>
<accession>A0A090M790</accession>
<dbReference type="InParanoid" id="A0A090M790"/>
<gene>
    <name evidence="5" type="ORF">OT_ostta02g00210</name>
</gene>
<dbReference type="GO" id="GO:0016020">
    <property type="term" value="C:membrane"/>
    <property type="evidence" value="ECO:0007669"/>
    <property type="project" value="TreeGrafter"/>
</dbReference>
<evidence type="ECO:0000313" key="5">
    <source>
        <dbReference type="EMBL" id="CEG00908.1"/>
    </source>
</evidence>
<dbReference type="InterPro" id="IPR051821">
    <property type="entry name" value="Asp/Asn_beta-hydroxylase"/>
</dbReference>
<proteinExistence type="inferred from homology"/>
<keyword evidence="2" id="KW-0223">Dioxygenase</keyword>
<keyword evidence="3" id="KW-0560">Oxidoreductase</keyword>
<dbReference type="Proteomes" id="UP000009170">
    <property type="component" value="Unassembled WGS sequence"/>
</dbReference>
<feature type="domain" description="Aspartyl/asparaginy/proline hydroxylase" evidence="4">
    <location>
        <begin position="110"/>
        <end position="269"/>
    </location>
</feature>
<organism evidence="5 6">
    <name type="scientific">Ostreococcus tauri</name>
    <name type="common">Marine green alga</name>
    <dbReference type="NCBI Taxonomy" id="70448"/>
    <lineage>
        <taxon>Eukaryota</taxon>
        <taxon>Viridiplantae</taxon>
        <taxon>Chlorophyta</taxon>
        <taxon>Mamiellophyceae</taxon>
        <taxon>Mamiellales</taxon>
        <taxon>Bathycoccaceae</taxon>
        <taxon>Ostreococcus</taxon>
    </lineage>
</organism>
<dbReference type="GO" id="GO:0051213">
    <property type="term" value="F:dioxygenase activity"/>
    <property type="evidence" value="ECO:0007669"/>
    <property type="project" value="UniProtKB-KW"/>
</dbReference>
<dbReference type="EMBL" id="CAID01000002">
    <property type="protein sequence ID" value="CEG00908.1"/>
    <property type="molecule type" value="Genomic_DNA"/>
</dbReference>
<dbReference type="PANTHER" id="PTHR46332">
    <property type="entry name" value="ASPARTATE BETA-HYDROXYLASE DOMAIN-CONTAINING PROTEIN 2"/>
    <property type="match status" value="1"/>
</dbReference>
<dbReference type="GeneID" id="9836785"/>
<dbReference type="AlphaFoldDB" id="A0A090M790"/>
<name>A0A090M790_OSTTA</name>
<dbReference type="RefSeq" id="XP_003074751.2">
    <property type="nucleotide sequence ID" value="XM_003074703.2"/>
</dbReference>
<evidence type="ECO:0000256" key="1">
    <source>
        <dbReference type="ARBA" id="ARBA00007730"/>
    </source>
</evidence>
<comment type="similarity">
    <text evidence="1">Belongs to the aspartyl/asparaginyl beta-hydroxylase family.</text>
</comment>
<comment type="caution">
    <text evidence="5">The sequence shown here is derived from an EMBL/GenBank/DDBJ whole genome shotgun (WGS) entry which is preliminary data.</text>
</comment>
<evidence type="ECO:0000259" key="4">
    <source>
        <dbReference type="Pfam" id="PF05118"/>
    </source>
</evidence>
<dbReference type="InterPro" id="IPR027443">
    <property type="entry name" value="IPNS-like_sf"/>
</dbReference>
<dbReference type="PANTHER" id="PTHR46332:SF5">
    <property type="entry name" value="ASPARTATE BETA-HYDROXYLASE DOMAIN CONTAINING 2"/>
    <property type="match status" value="1"/>
</dbReference>